<gene>
    <name evidence="2" type="ORF">V6N11_031362</name>
</gene>
<reference evidence="2 3" key="1">
    <citation type="journal article" date="2024" name="G3 (Bethesda)">
        <title>Genome assembly of Hibiscus sabdariffa L. provides insights into metabolisms of medicinal natural products.</title>
        <authorList>
            <person name="Kim T."/>
        </authorList>
    </citation>
    <scope>NUCLEOTIDE SEQUENCE [LARGE SCALE GENOMIC DNA]</scope>
    <source>
        <strain evidence="2">TK-2024</strain>
        <tissue evidence="2">Old leaves</tissue>
    </source>
</reference>
<dbReference type="Proteomes" id="UP001396334">
    <property type="component" value="Unassembled WGS sequence"/>
</dbReference>
<evidence type="ECO:0000313" key="3">
    <source>
        <dbReference type="Proteomes" id="UP001396334"/>
    </source>
</evidence>
<keyword evidence="1" id="KW-0472">Membrane</keyword>
<organism evidence="2 3">
    <name type="scientific">Hibiscus sabdariffa</name>
    <name type="common">roselle</name>
    <dbReference type="NCBI Taxonomy" id="183260"/>
    <lineage>
        <taxon>Eukaryota</taxon>
        <taxon>Viridiplantae</taxon>
        <taxon>Streptophyta</taxon>
        <taxon>Embryophyta</taxon>
        <taxon>Tracheophyta</taxon>
        <taxon>Spermatophyta</taxon>
        <taxon>Magnoliopsida</taxon>
        <taxon>eudicotyledons</taxon>
        <taxon>Gunneridae</taxon>
        <taxon>Pentapetalae</taxon>
        <taxon>rosids</taxon>
        <taxon>malvids</taxon>
        <taxon>Malvales</taxon>
        <taxon>Malvaceae</taxon>
        <taxon>Malvoideae</taxon>
        <taxon>Hibiscus</taxon>
    </lineage>
</organism>
<name>A0ABR2SXF2_9ROSI</name>
<keyword evidence="3" id="KW-1185">Reference proteome</keyword>
<dbReference type="EMBL" id="JBBPBN010000010">
    <property type="protein sequence ID" value="KAK9029920.1"/>
    <property type="molecule type" value="Genomic_DNA"/>
</dbReference>
<proteinExistence type="predicted"/>
<accession>A0ABR2SXF2</accession>
<sequence>MLCLFPKCKDVPLSEALLYYLRSSFFYVDASDTNVTIYCYDSSLPFEKVSSPFYCFFMAALVFLPLCVPFNVSCEQLINNSRLVQIIHGSLPPLELSRLS</sequence>
<evidence type="ECO:0000313" key="2">
    <source>
        <dbReference type="EMBL" id="KAK9029920.1"/>
    </source>
</evidence>
<keyword evidence="1" id="KW-1133">Transmembrane helix</keyword>
<keyword evidence="1" id="KW-0812">Transmembrane</keyword>
<protein>
    <submittedName>
        <fullName evidence="2">Uncharacterized protein</fullName>
    </submittedName>
</protein>
<evidence type="ECO:0000256" key="1">
    <source>
        <dbReference type="SAM" id="Phobius"/>
    </source>
</evidence>
<feature type="transmembrane region" description="Helical" evidence="1">
    <location>
        <begin position="51"/>
        <end position="72"/>
    </location>
</feature>
<comment type="caution">
    <text evidence="2">The sequence shown here is derived from an EMBL/GenBank/DDBJ whole genome shotgun (WGS) entry which is preliminary data.</text>
</comment>